<organism evidence="2 3">
    <name type="scientific">Tropicibacter oceani</name>
    <dbReference type="NCBI Taxonomy" id="3058420"/>
    <lineage>
        <taxon>Bacteria</taxon>
        <taxon>Pseudomonadati</taxon>
        <taxon>Pseudomonadota</taxon>
        <taxon>Alphaproteobacteria</taxon>
        <taxon>Rhodobacterales</taxon>
        <taxon>Roseobacteraceae</taxon>
        <taxon>Tropicibacter</taxon>
    </lineage>
</organism>
<protein>
    <submittedName>
        <fullName evidence="2">Transglutaminase family protein</fullName>
    </submittedName>
</protein>
<sequence length="265" mass="29383">MRLKIQHRTQYHFDTPVDYGLQQLRKTPKTSQDQKIVTWQTRVEHGRKEVAFDDHHRNRTELIGYDPGTTTLSVISEGEIDVIDTQGIVGPHRGPAPLWLYRQDTPRTQARAGVRALLRSIQTAPSLDGMHALMQGIGASILYEVGSSDPDWSAEDAIEAGKGVCQDHTHIFLSCARLLDMPARYVSGYLMLNEKTAQDAMHAWAEVHIDGLGWVGFDVSNRISPDARYVRVATGLDYAEASPVSGTRIGGAGERLNVQIDVAQQ</sequence>
<dbReference type="SUPFAM" id="SSF54001">
    <property type="entry name" value="Cysteine proteinases"/>
    <property type="match status" value="1"/>
</dbReference>
<dbReference type="Pfam" id="PF01841">
    <property type="entry name" value="Transglut_core"/>
    <property type="match status" value="1"/>
</dbReference>
<evidence type="ECO:0000259" key="1">
    <source>
        <dbReference type="SMART" id="SM00460"/>
    </source>
</evidence>
<keyword evidence="3" id="KW-1185">Reference proteome</keyword>
<dbReference type="InterPro" id="IPR038765">
    <property type="entry name" value="Papain-like_cys_pep_sf"/>
</dbReference>
<feature type="domain" description="Transglutaminase-like" evidence="1">
    <location>
        <begin position="157"/>
        <end position="221"/>
    </location>
</feature>
<accession>A0ABY8QCY3</accession>
<dbReference type="PANTHER" id="PTHR33490">
    <property type="entry name" value="BLR5614 PROTEIN-RELATED"/>
    <property type="match status" value="1"/>
</dbReference>
<evidence type="ECO:0000313" key="3">
    <source>
        <dbReference type="Proteomes" id="UP001241605"/>
    </source>
</evidence>
<gene>
    <name evidence="2" type="ORF">QF118_10330</name>
</gene>
<dbReference type="SMART" id="SM00460">
    <property type="entry name" value="TGc"/>
    <property type="match status" value="1"/>
</dbReference>
<evidence type="ECO:0000313" key="2">
    <source>
        <dbReference type="EMBL" id="WGW02349.1"/>
    </source>
</evidence>
<dbReference type="RefSeq" id="WP_282298983.1">
    <property type="nucleotide sequence ID" value="NZ_CP124616.1"/>
</dbReference>
<dbReference type="Gene3D" id="3.10.620.30">
    <property type="match status" value="1"/>
</dbReference>
<dbReference type="PANTHER" id="PTHR33490:SF6">
    <property type="entry name" value="SLL1049 PROTEIN"/>
    <property type="match status" value="1"/>
</dbReference>
<dbReference type="InterPro" id="IPR013589">
    <property type="entry name" value="Bac_transglu_N"/>
</dbReference>
<dbReference type="InterPro" id="IPR002931">
    <property type="entry name" value="Transglutaminase-like"/>
</dbReference>
<name>A0ABY8QCY3_9RHOB</name>
<dbReference type="Proteomes" id="UP001241605">
    <property type="component" value="Chromosome"/>
</dbReference>
<reference evidence="2 3" key="1">
    <citation type="submission" date="2023-05" db="EMBL/GenBank/DDBJ databases">
        <title>YMD87, complete Genome.</title>
        <authorList>
            <person name="Zhang J."/>
            <person name="Xu X."/>
        </authorList>
    </citation>
    <scope>NUCLEOTIDE SEQUENCE [LARGE SCALE GENOMIC DNA]</scope>
    <source>
        <strain evidence="2 3">YMD87</strain>
    </source>
</reference>
<dbReference type="Pfam" id="PF08379">
    <property type="entry name" value="Bact_transglu_N"/>
    <property type="match status" value="1"/>
</dbReference>
<proteinExistence type="predicted"/>
<dbReference type="EMBL" id="CP124616">
    <property type="protein sequence ID" value="WGW02349.1"/>
    <property type="molecule type" value="Genomic_DNA"/>
</dbReference>